<dbReference type="InterPro" id="IPR036236">
    <property type="entry name" value="Znf_C2H2_sf"/>
</dbReference>
<dbReference type="OrthoDB" id="5814137at2759"/>
<name>E3NDL6_CAERE</name>
<dbReference type="GO" id="GO:0008270">
    <property type="term" value="F:zinc ion binding"/>
    <property type="evidence" value="ECO:0007669"/>
    <property type="project" value="UniProtKB-KW"/>
</dbReference>
<dbReference type="InterPro" id="IPR003656">
    <property type="entry name" value="Znf_BED"/>
</dbReference>
<dbReference type="Pfam" id="PF02892">
    <property type="entry name" value="zf-BED"/>
    <property type="match status" value="1"/>
</dbReference>
<evidence type="ECO:0000313" key="8">
    <source>
        <dbReference type="Proteomes" id="UP000008281"/>
    </source>
</evidence>
<dbReference type="SMART" id="SM00614">
    <property type="entry name" value="ZnF_BED"/>
    <property type="match status" value="1"/>
</dbReference>
<proteinExistence type="predicted"/>
<dbReference type="Proteomes" id="UP000008281">
    <property type="component" value="Unassembled WGS sequence"/>
</dbReference>
<dbReference type="OMA" id="WEHITWV"/>
<evidence type="ECO:0000313" key="7">
    <source>
        <dbReference type="EMBL" id="EFO94043.1"/>
    </source>
</evidence>
<dbReference type="STRING" id="31234.E3NDL6"/>
<evidence type="ECO:0000256" key="1">
    <source>
        <dbReference type="ARBA" id="ARBA00022723"/>
    </source>
</evidence>
<evidence type="ECO:0000256" key="5">
    <source>
        <dbReference type="SAM" id="MobiDB-lite"/>
    </source>
</evidence>
<dbReference type="HOGENOM" id="CLU_655941_0_0_1"/>
<dbReference type="GO" id="GO:0003677">
    <property type="term" value="F:DNA binding"/>
    <property type="evidence" value="ECO:0007669"/>
    <property type="project" value="InterPro"/>
</dbReference>
<evidence type="ECO:0000256" key="2">
    <source>
        <dbReference type="ARBA" id="ARBA00022771"/>
    </source>
</evidence>
<dbReference type="EMBL" id="DS268611">
    <property type="protein sequence ID" value="EFO94043.1"/>
    <property type="molecule type" value="Genomic_DNA"/>
</dbReference>
<feature type="compositionally biased region" description="Basic residues" evidence="5">
    <location>
        <begin position="310"/>
        <end position="320"/>
    </location>
</feature>
<feature type="compositionally biased region" description="Basic and acidic residues" evidence="5">
    <location>
        <begin position="1"/>
        <end position="26"/>
    </location>
</feature>
<keyword evidence="3" id="KW-0862">Zinc</keyword>
<dbReference type="PROSITE" id="PS50808">
    <property type="entry name" value="ZF_BED"/>
    <property type="match status" value="1"/>
</dbReference>
<dbReference type="eggNOG" id="ENOG502TGTK">
    <property type="taxonomic scope" value="Eukaryota"/>
</dbReference>
<organism evidence="8">
    <name type="scientific">Caenorhabditis remanei</name>
    <name type="common">Caenorhabditis vulgaris</name>
    <dbReference type="NCBI Taxonomy" id="31234"/>
    <lineage>
        <taxon>Eukaryota</taxon>
        <taxon>Metazoa</taxon>
        <taxon>Ecdysozoa</taxon>
        <taxon>Nematoda</taxon>
        <taxon>Chromadorea</taxon>
        <taxon>Rhabditida</taxon>
        <taxon>Rhabditina</taxon>
        <taxon>Rhabditomorpha</taxon>
        <taxon>Rhabditoidea</taxon>
        <taxon>Rhabditidae</taxon>
        <taxon>Peloderinae</taxon>
        <taxon>Caenorhabditis</taxon>
    </lineage>
</organism>
<gene>
    <name evidence="7" type="primary">Cre-bed-1</name>
    <name evidence="7" type="ORF">CRE_27858</name>
</gene>
<keyword evidence="2 4" id="KW-0863">Zinc-finger</keyword>
<evidence type="ECO:0000259" key="6">
    <source>
        <dbReference type="PROSITE" id="PS50808"/>
    </source>
</evidence>
<dbReference type="FunCoup" id="E3NDL6">
    <property type="interactions" value="1054"/>
</dbReference>
<feature type="compositionally biased region" description="Low complexity" evidence="5">
    <location>
        <begin position="29"/>
        <end position="42"/>
    </location>
</feature>
<keyword evidence="8" id="KW-1185">Reference proteome</keyword>
<protein>
    <submittedName>
        <fullName evidence="7">CRE-BED-1 protein</fullName>
    </submittedName>
</protein>
<feature type="domain" description="BED-type" evidence="6">
    <location>
        <begin position="52"/>
        <end position="103"/>
    </location>
</feature>
<dbReference type="AlphaFoldDB" id="E3NDL6"/>
<reference evidence="7" key="1">
    <citation type="submission" date="2007-07" db="EMBL/GenBank/DDBJ databases">
        <title>PCAP assembly of the Caenorhabditis remanei genome.</title>
        <authorList>
            <consortium name="The Caenorhabditis remanei Sequencing Consortium"/>
            <person name="Wilson R.K."/>
        </authorList>
    </citation>
    <scope>NUCLEOTIDE SEQUENCE [LARGE SCALE GENOMIC DNA]</scope>
    <source>
        <strain evidence="7">PB4641</strain>
    </source>
</reference>
<dbReference type="InParanoid" id="E3NDL6"/>
<evidence type="ECO:0000256" key="4">
    <source>
        <dbReference type="PROSITE-ProRule" id="PRU00027"/>
    </source>
</evidence>
<evidence type="ECO:0000256" key="3">
    <source>
        <dbReference type="ARBA" id="ARBA00022833"/>
    </source>
</evidence>
<feature type="region of interest" description="Disordered" evidence="5">
    <location>
        <begin position="308"/>
        <end position="329"/>
    </location>
</feature>
<dbReference type="SUPFAM" id="SSF57667">
    <property type="entry name" value="beta-beta-alpha zinc fingers"/>
    <property type="match status" value="1"/>
</dbReference>
<feature type="region of interest" description="Disordered" evidence="5">
    <location>
        <begin position="1"/>
        <end position="47"/>
    </location>
</feature>
<sequence length="419" mass="46535">MSEVKEIKTEETSTDDYRDAFNHEDVGAESSENPENPNSSDPKAPAWFPSSKGRSIVWEHITWVPQSQRAACNYCPAEFQIKGGTSALLRHLKTIHPAAINFDPDNPPPIIRRKKRKMMEDYTIVTEDTKSYMDNLLEQFLQDDTVQRIHPGSSISPSPAPILHAQPAVGATAGPQSRADSEIDEVIRSLKKETAQNGVPVSEQQPDQDLRKLLGMDDRPCEEVIATVSTGGGATIGGAEPVQQQPQQQIMMNPDEEKQVTSSSGSAKKRKMEETLMMKPMEMPPGMNSGKFPMSILSAIRRPPPPQLHTPHHLPHHPHHLLSAAATSSPPTVLPPTVLLNQPMIQQGGVPAIPAKYNAQAVQILDFEAKVLYNQSLHSTIAREDAMCTYYRMKSRKMELEIKKLERELGEEQDDPQDE</sequence>
<keyword evidence="1" id="KW-0479">Metal-binding</keyword>
<accession>E3NDL6</accession>